<proteinExistence type="predicted"/>
<feature type="domain" description="aECM cysteine-cradle" evidence="2">
    <location>
        <begin position="367"/>
        <end position="419"/>
    </location>
</feature>
<dbReference type="WBParaSite" id="TCONS_00016450.p1">
    <property type="protein sequence ID" value="TCONS_00016450.p1"/>
    <property type="gene ID" value="XLOC_011051"/>
</dbReference>
<dbReference type="Pfam" id="PF23626">
    <property type="entry name" value="CCD_aECM"/>
    <property type="match status" value="1"/>
</dbReference>
<accession>A0A0K0ESA2</accession>
<feature type="chain" id="PRO_5005328720" evidence="1">
    <location>
        <begin position="19"/>
        <end position="422"/>
    </location>
</feature>
<feature type="signal peptide" evidence="1">
    <location>
        <begin position="1"/>
        <end position="18"/>
    </location>
</feature>
<dbReference type="AlphaFoldDB" id="A0A0K0ESA2"/>
<evidence type="ECO:0000256" key="1">
    <source>
        <dbReference type="SAM" id="SignalP"/>
    </source>
</evidence>
<reference evidence="4" key="1">
    <citation type="submission" date="2015-08" db="UniProtKB">
        <authorList>
            <consortium name="WormBaseParasite"/>
        </authorList>
    </citation>
    <scope>IDENTIFICATION</scope>
</reference>
<dbReference type="Proteomes" id="UP000035681">
    <property type="component" value="Unplaced"/>
</dbReference>
<sequence length="422" mass="49930">MISLYIVILSILFFYACCDLKILPINVKKGYNVMDSNTILKGISIPRTLNEIKNYKKIRKFKCIEVIEFVDEETGEVVDEEIIRKVKPKILITKKNDNVNTYIENIVKNKTFFTTTNNTSLTSTEKSQIKIFNKNHLKHLSNGYVTSKDYTILNKLIEKKYSDVYNTDKIESKKIFYKNNDYNKKKFLNYEESNDKKIFKPNNNLKTDEKNKKTENLNNIITPVVSYFQNNNDSSPIVSKNIDKRNNTIIEDKTLTEKEYNIPESPPYIPHRPEQKFYFGKYQKSKKNNFEENLNIYPYERSNYKTITEDEVIEKNILFTTPKPIIRSSNAFMNQAPLVTPKHYNTNILKNKTNIEEKLLKDNLKMTKENCQKMNYFSKSFGIKDIQKWIRNNCFFAQFYLPQATCQDIYTFVDSCFKNFFL</sequence>
<evidence type="ECO:0000259" key="2">
    <source>
        <dbReference type="Pfam" id="PF23626"/>
    </source>
</evidence>
<dbReference type="InterPro" id="IPR055352">
    <property type="entry name" value="CCD_aECM"/>
</dbReference>
<name>A0A0K0ESA2_STRER</name>
<evidence type="ECO:0000313" key="4">
    <source>
        <dbReference type="WBParaSite" id="SSTP_0001233100.1"/>
    </source>
</evidence>
<organism evidence="4">
    <name type="scientific">Strongyloides stercoralis</name>
    <name type="common">Threadworm</name>
    <dbReference type="NCBI Taxonomy" id="6248"/>
    <lineage>
        <taxon>Eukaryota</taxon>
        <taxon>Metazoa</taxon>
        <taxon>Ecdysozoa</taxon>
        <taxon>Nematoda</taxon>
        <taxon>Chromadorea</taxon>
        <taxon>Rhabditida</taxon>
        <taxon>Tylenchina</taxon>
        <taxon>Panagrolaimomorpha</taxon>
        <taxon>Strongyloidoidea</taxon>
        <taxon>Strongyloididae</taxon>
        <taxon>Strongyloides</taxon>
    </lineage>
</organism>
<evidence type="ECO:0000313" key="3">
    <source>
        <dbReference type="Proteomes" id="UP000035681"/>
    </source>
</evidence>
<dbReference type="WBParaSite" id="SSTP_0001233100.1">
    <property type="protein sequence ID" value="SSTP_0001233100.1"/>
    <property type="gene ID" value="SSTP_0001233100"/>
</dbReference>
<protein>
    <submittedName>
        <fullName evidence="4">Ground-like domain-containing protein</fullName>
    </submittedName>
</protein>
<keyword evidence="3" id="KW-1185">Reference proteome</keyword>
<keyword evidence="1" id="KW-0732">Signal</keyword>